<dbReference type="InterPro" id="IPR032843">
    <property type="entry name" value="Jiv"/>
</dbReference>
<comment type="caution">
    <text evidence="2">The sequence shown here is derived from an EMBL/GenBank/DDBJ whole genome shotgun (WGS) entry which is preliminary data.</text>
</comment>
<proteinExistence type="predicted"/>
<dbReference type="EMBL" id="VYZJ01004943">
    <property type="protein sequence ID" value="NWR26018.1"/>
    <property type="molecule type" value="Genomic_DNA"/>
</dbReference>
<dbReference type="Pfam" id="PF14901">
    <property type="entry name" value="Jiv90"/>
    <property type="match status" value="1"/>
</dbReference>
<dbReference type="PRINTS" id="PR00625">
    <property type="entry name" value="JDOMAIN"/>
</dbReference>
<feature type="non-terminal residue" evidence="2">
    <location>
        <position position="252"/>
    </location>
</feature>
<evidence type="ECO:0000259" key="1">
    <source>
        <dbReference type="PROSITE" id="PS50076"/>
    </source>
</evidence>
<dbReference type="InterPro" id="IPR036869">
    <property type="entry name" value="J_dom_sf"/>
</dbReference>
<dbReference type="PROSITE" id="PS50076">
    <property type="entry name" value="DNAJ_2"/>
    <property type="match status" value="1"/>
</dbReference>
<dbReference type="AlphaFoldDB" id="A0A7K4VWT6"/>
<reference evidence="2 3" key="1">
    <citation type="submission" date="2019-09" db="EMBL/GenBank/DDBJ databases">
        <title>Bird 10,000 Genomes (B10K) Project - Family phase.</title>
        <authorList>
            <person name="Zhang G."/>
        </authorList>
    </citation>
    <scope>NUCLEOTIDE SEQUENCE [LARGE SCALE GENOMIC DNA]</scope>
    <source>
        <strain evidence="2">B10K-DU-015-11</strain>
        <tissue evidence="2">Mixed tissue sample</tissue>
    </source>
</reference>
<evidence type="ECO:0000313" key="3">
    <source>
        <dbReference type="Proteomes" id="UP000580681"/>
    </source>
</evidence>
<protein>
    <submittedName>
        <fullName evidence="2">DJC14 protein</fullName>
    </submittedName>
</protein>
<feature type="non-terminal residue" evidence="2">
    <location>
        <position position="1"/>
    </location>
</feature>
<gene>
    <name evidence="2" type="primary">Dnajc14</name>
    <name evidence="2" type="ORF">EMBFUC_R01278</name>
</gene>
<dbReference type="CDD" id="cd06257">
    <property type="entry name" value="DnaJ"/>
    <property type="match status" value="1"/>
</dbReference>
<dbReference type="PANTHER" id="PTHR44665">
    <property type="entry name" value="DNAJ HOMOLOG SUBFAMILY C MEMBER 14"/>
    <property type="match status" value="1"/>
</dbReference>
<accession>A0A7K4VWT6</accession>
<dbReference type="Gene3D" id="1.10.287.110">
    <property type="entry name" value="DnaJ domain"/>
    <property type="match status" value="1"/>
</dbReference>
<keyword evidence="3" id="KW-1185">Reference proteome</keyword>
<dbReference type="GO" id="GO:0050780">
    <property type="term" value="F:dopamine receptor binding"/>
    <property type="evidence" value="ECO:0007669"/>
    <property type="project" value="TreeGrafter"/>
</dbReference>
<evidence type="ECO:0000313" key="2">
    <source>
        <dbReference type="EMBL" id="NWR26018.1"/>
    </source>
</evidence>
<dbReference type="Proteomes" id="UP000580681">
    <property type="component" value="Unassembled WGS sequence"/>
</dbReference>
<dbReference type="InterPro" id="IPR052317">
    <property type="entry name" value="Viral_replicn-host_int_reg"/>
</dbReference>
<sequence>LGERCRRRASRGGGDGEREVTRLVAMAAVAEEEPDPFRVLGVEPTASDAELRRAYRRLAVLVGAGDAPGAWGHSGDAAGTLRAVSRQVHPDKSRDPRAEAAFKVLRAGWERVSSPERRREFQAKQLAQGELARALGAFLGRLQEELRDAMDAMGCTRCGGRHRRFQLDRDPRGGRWCGPCQGWHAAEEGDLWAESSLMGLKVTYLARMDGHVYDVTEWAGCQRVAISPDSHRVPYHLSFGARTATPAGRQRS</sequence>
<dbReference type="InterPro" id="IPR001623">
    <property type="entry name" value="DnaJ_domain"/>
</dbReference>
<organism evidence="2 3">
    <name type="scientific">Emberiza fucata</name>
    <dbReference type="NCBI Taxonomy" id="337179"/>
    <lineage>
        <taxon>Eukaryota</taxon>
        <taxon>Metazoa</taxon>
        <taxon>Chordata</taxon>
        <taxon>Craniata</taxon>
        <taxon>Vertebrata</taxon>
        <taxon>Euteleostomi</taxon>
        <taxon>Archelosauria</taxon>
        <taxon>Archosauria</taxon>
        <taxon>Dinosauria</taxon>
        <taxon>Saurischia</taxon>
        <taxon>Theropoda</taxon>
        <taxon>Coelurosauria</taxon>
        <taxon>Aves</taxon>
        <taxon>Neognathae</taxon>
        <taxon>Neoaves</taxon>
        <taxon>Telluraves</taxon>
        <taxon>Australaves</taxon>
        <taxon>Passeriformes</taxon>
        <taxon>Passeroidea</taxon>
        <taxon>Fringillidae</taxon>
        <taxon>Emberizinae</taxon>
        <taxon>Emberizini</taxon>
        <taxon>Emberiza</taxon>
    </lineage>
</organism>
<dbReference type="SUPFAM" id="SSF46565">
    <property type="entry name" value="Chaperone J-domain"/>
    <property type="match status" value="2"/>
</dbReference>
<feature type="domain" description="J" evidence="1">
    <location>
        <begin position="35"/>
        <end position="125"/>
    </location>
</feature>
<dbReference type="PANTHER" id="PTHR44665:SF1">
    <property type="entry name" value="DNAJ HOMOLOG SUBFAMILY C MEMBER 14"/>
    <property type="match status" value="1"/>
</dbReference>
<dbReference type="SMART" id="SM00271">
    <property type="entry name" value="DnaJ"/>
    <property type="match status" value="1"/>
</dbReference>
<name>A0A7K4VWT6_9EMBE</name>